<dbReference type="EMBL" id="MU006605">
    <property type="protein sequence ID" value="KAF2742721.1"/>
    <property type="molecule type" value="Genomic_DNA"/>
</dbReference>
<protein>
    <submittedName>
        <fullName evidence="2">Uncharacterized protein</fullName>
    </submittedName>
</protein>
<gene>
    <name evidence="2" type="ORF">M011DRAFT_260622</name>
</gene>
<keyword evidence="1" id="KW-0472">Membrane</keyword>
<proteinExistence type="predicted"/>
<keyword evidence="1" id="KW-0812">Transmembrane</keyword>
<evidence type="ECO:0000313" key="2">
    <source>
        <dbReference type="EMBL" id="KAF2742721.1"/>
    </source>
</evidence>
<sequence>MSRPHEHAEHTVYSSTVATQTISLYISAVHLLCILVSLILRTRTAANSCPSEPTMCWITLPPRGKNKSYRQLADDRDDVNSTVYFRRRERYTGVPSILQLVRPVTRVHYMTPAFSLPPEPRTPTPRYTGRRDEGFRIQTIHPLRAHPLKLHGPGKPRLDVAVTQPWPREREQKSSPLKEPMYHFQPIAPRREPFVDEIRRTTRVAIKEIKPERKKLRRVAGYEVLSKQVPWSWDCMSKSTQ</sequence>
<accession>A0A6A6V081</accession>
<name>A0A6A6V081_9PLEO</name>
<evidence type="ECO:0000313" key="3">
    <source>
        <dbReference type="Proteomes" id="UP000799440"/>
    </source>
</evidence>
<dbReference type="AlphaFoldDB" id="A0A6A6V081"/>
<feature type="transmembrane region" description="Helical" evidence="1">
    <location>
        <begin position="22"/>
        <end position="40"/>
    </location>
</feature>
<keyword evidence="1" id="KW-1133">Transmembrane helix</keyword>
<organism evidence="2 3">
    <name type="scientific">Sporormia fimetaria CBS 119925</name>
    <dbReference type="NCBI Taxonomy" id="1340428"/>
    <lineage>
        <taxon>Eukaryota</taxon>
        <taxon>Fungi</taxon>
        <taxon>Dikarya</taxon>
        <taxon>Ascomycota</taxon>
        <taxon>Pezizomycotina</taxon>
        <taxon>Dothideomycetes</taxon>
        <taxon>Pleosporomycetidae</taxon>
        <taxon>Pleosporales</taxon>
        <taxon>Sporormiaceae</taxon>
        <taxon>Sporormia</taxon>
    </lineage>
</organism>
<dbReference type="Proteomes" id="UP000799440">
    <property type="component" value="Unassembled WGS sequence"/>
</dbReference>
<dbReference type="OrthoDB" id="3797508at2759"/>
<reference evidence="2" key="1">
    <citation type="journal article" date="2020" name="Stud. Mycol.">
        <title>101 Dothideomycetes genomes: a test case for predicting lifestyles and emergence of pathogens.</title>
        <authorList>
            <person name="Haridas S."/>
            <person name="Albert R."/>
            <person name="Binder M."/>
            <person name="Bloem J."/>
            <person name="Labutti K."/>
            <person name="Salamov A."/>
            <person name="Andreopoulos B."/>
            <person name="Baker S."/>
            <person name="Barry K."/>
            <person name="Bills G."/>
            <person name="Bluhm B."/>
            <person name="Cannon C."/>
            <person name="Castanera R."/>
            <person name="Culley D."/>
            <person name="Daum C."/>
            <person name="Ezra D."/>
            <person name="Gonzalez J."/>
            <person name="Henrissat B."/>
            <person name="Kuo A."/>
            <person name="Liang C."/>
            <person name="Lipzen A."/>
            <person name="Lutzoni F."/>
            <person name="Magnuson J."/>
            <person name="Mondo S."/>
            <person name="Nolan M."/>
            <person name="Ohm R."/>
            <person name="Pangilinan J."/>
            <person name="Park H.-J."/>
            <person name="Ramirez L."/>
            <person name="Alfaro M."/>
            <person name="Sun H."/>
            <person name="Tritt A."/>
            <person name="Yoshinaga Y."/>
            <person name="Zwiers L.-H."/>
            <person name="Turgeon B."/>
            <person name="Goodwin S."/>
            <person name="Spatafora J."/>
            <person name="Crous P."/>
            <person name="Grigoriev I."/>
        </authorList>
    </citation>
    <scope>NUCLEOTIDE SEQUENCE</scope>
    <source>
        <strain evidence="2">CBS 119925</strain>
    </source>
</reference>
<keyword evidence="3" id="KW-1185">Reference proteome</keyword>
<evidence type="ECO:0000256" key="1">
    <source>
        <dbReference type="SAM" id="Phobius"/>
    </source>
</evidence>